<dbReference type="Proteomes" id="UP000292547">
    <property type="component" value="Chromosome"/>
</dbReference>
<protein>
    <submittedName>
        <fullName evidence="2">Uncharacterized protein</fullName>
    </submittedName>
</protein>
<evidence type="ECO:0000313" key="2">
    <source>
        <dbReference type="EMBL" id="QBJ91595.1"/>
    </source>
</evidence>
<reference evidence="2 3" key="1">
    <citation type="submission" date="2018-08" db="EMBL/GenBank/DDBJ databases">
        <title>The complete genome sequence of Streptomyces seoulensis, a pioneer strain for nickel superoxide dismutase discovery.</title>
        <authorList>
            <person name="Shin J."/>
            <person name="Lee J.-S."/>
            <person name="Lee E.-J."/>
            <person name="Youn H.-D."/>
        </authorList>
    </citation>
    <scope>NUCLEOTIDE SEQUENCE [LARGE SCALE GENOMIC DNA]</scope>
    <source>
        <strain evidence="2 3">KCTC 9819</strain>
    </source>
</reference>
<accession>A0A4P6TVI7</accession>
<dbReference type="KEGG" id="sseo:D0Z67_15740"/>
<evidence type="ECO:0000256" key="1">
    <source>
        <dbReference type="SAM" id="MobiDB-lite"/>
    </source>
</evidence>
<dbReference type="STRING" id="73044.GCA_000725795_04564"/>
<proteinExistence type="predicted"/>
<organism evidence="2 3">
    <name type="scientific">Streptomyces seoulensis</name>
    <dbReference type="NCBI Taxonomy" id="73044"/>
    <lineage>
        <taxon>Bacteria</taxon>
        <taxon>Bacillati</taxon>
        <taxon>Actinomycetota</taxon>
        <taxon>Actinomycetes</taxon>
        <taxon>Kitasatosporales</taxon>
        <taxon>Streptomycetaceae</taxon>
        <taxon>Streptomyces</taxon>
    </lineage>
</organism>
<feature type="region of interest" description="Disordered" evidence="1">
    <location>
        <begin position="1"/>
        <end position="78"/>
    </location>
</feature>
<sequence length="78" mass="7774">MNDRRAVGPATPGDGHVIRHDRAAGGLAPADFPTGGPLAEHSLATPPAGTLQNSRTDSWEGHPGGTSTTASPLPAGRG</sequence>
<evidence type="ECO:0000313" key="3">
    <source>
        <dbReference type="Proteomes" id="UP000292547"/>
    </source>
</evidence>
<gene>
    <name evidence="2" type="ORF">D0Z67_15740</name>
</gene>
<name>A0A4P6TVI7_STRSO</name>
<keyword evidence="3" id="KW-1185">Reference proteome</keyword>
<dbReference type="AlphaFoldDB" id="A0A4P6TVI7"/>
<dbReference type="EMBL" id="CP032229">
    <property type="protein sequence ID" value="QBJ91595.1"/>
    <property type="molecule type" value="Genomic_DNA"/>
</dbReference>